<evidence type="ECO:0000313" key="11">
    <source>
        <dbReference type="Proteomes" id="UP000035352"/>
    </source>
</evidence>
<reference evidence="10 11" key="1">
    <citation type="submission" date="2015-05" db="EMBL/GenBank/DDBJ databases">
        <authorList>
            <person name="Tang B."/>
            <person name="Yu Y."/>
        </authorList>
    </citation>
    <scope>NUCLEOTIDE SEQUENCE [LARGE SCALE GENOMIC DNA]</scope>
    <source>
        <strain evidence="10 11">DSM 7029</strain>
    </source>
</reference>
<dbReference type="SUPFAM" id="SSF47384">
    <property type="entry name" value="Homodimeric domain of signal transducing histidine kinase"/>
    <property type="match status" value="1"/>
</dbReference>
<dbReference type="SMART" id="SM00387">
    <property type="entry name" value="HATPase_c"/>
    <property type="match status" value="1"/>
</dbReference>
<dbReference type="AlphaFoldDB" id="A0A0G3BMR9"/>
<dbReference type="Gene3D" id="1.25.40.10">
    <property type="entry name" value="Tetratricopeptide repeat domain"/>
    <property type="match status" value="2"/>
</dbReference>
<keyword evidence="6" id="KW-0418">Kinase</keyword>
<name>A0A0G3BMR9_9BURK</name>
<dbReference type="InterPro" id="IPR011990">
    <property type="entry name" value="TPR-like_helical_dom_sf"/>
</dbReference>
<evidence type="ECO:0000256" key="1">
    <source>
        <dbReference type="ARBA" id="ARBA00000085"/>
    </source>
</evidence>
<evidence type="ECO:0000256" key="8">
    <source>
        <dbReference type="ARBA" id="ARBA00023012"/>
    </source>
</evidence>
<dbReference type="Pfam" id="PF00512">
    <property type="entry name" value="HisKA"/>
    <property type="match status" value="1"/>
</dbReference>
<feature type="domain" description="Histidine kinase" evidence="9">
    <location>
        <begin position="400"/>
        <end position="611"/>
    </location>
</feature>
<evidence type="ECO:0000313" key="10">
    <source>
        <dbReference type="EMBL" id="AKJ27810.1"/>
    </source>
</evidence>
<evidence type="ECO:0000256" key="5">
    <source>
        <dbReference type="ARBA" id="ARBA00022741"/>
    </source>
</evidence>
<keyword evidence="11" id="KW-1185">Reference proteome</keyword>
<dbReference type="Proteomes" id="UP000035352">
    <property type="component" value="Chromosome"/>
</dbReference>
<keyword evidence="8" id="KW-0902">Two-component regulatory system</keyword>
<dbReference type="InterPro" id="IPR036890">
    <property type="entry name" value="HATPase_C_sf"/>
</dbReference>
<dbReference type="Pfam" id="PF02518">
    <property type="entry name" value="HATPase_c"/>
    <property type="match status" value="1"/>
</dbReference>
<dbReference type="PANTHER" id="PTHR43065">
    <property type="entry name" value="SENSOR HISTIDINE KINASE"/>
    <property type="match status" value="1"/>
</dbReference>
<dbReference type="GO" id="GO:0005524">
    <property type="term" value="F:ATP binding"/>
    <property type="evidence" value="ECO:0007669"/>
    <property type="project" value="UniProtKB-KW"/>
</dbReference>
<dbReference type="SUPFAM" id="SSF48452">
    <property type="entry name" value="TPR-like"/>
    <property type="match status" value="2"/>
</dbReference>
<evidence type="ECO:0000256" key="6">
    <source>
        <dbReference type="ARBA" id="ARBA00022777"/>
    </source>
</evidence>
<protein>
    <recommendedName>
        <fullName evidence="2">histidine kinase</fullName>
        <ecNumber evidence="2">2.7.13.3</ecNumber>
    </recommendedName>
</protein>
<dbReference type="GO" id="GO:0000155">
    <property type="term" value="F:phosphorelay sensor kinase activity"/>
    <property type="evidence" value="ECO:0007669"/>
    <property type="project" value="InterPro"/>
</dbReference>
<proteinExistence type="predicted"/>
<dbReference type="InterPro" id="IPR005467">
    <property type="entry name" value="His_kinase_dom"/>
</dbReference>
<dbReference type="InterPro" id="IPR019734">
    <property type="entry name" value="TPR_rpt"/>
</dbReference>
<dbReference type="SUPFAM" id="SSF55874">
    <property type="entry name" value="ATPase domain of HSP90 chaperone/DNA topoisomerase II/histidine kinase"/>
    <property type="match status" value="1"/>
</dbReference>
<keyword evidence="5" id="KW-0547">Nucleotide-binding</keyword>
<dbReference type="Gene3D" id="3.30.565.10">
    <property type="entry name" value="Histidine kinase-like ATPase, C-terminal domain"/>
    <property type="match status" value="1"/>
</dbReference>
<dbReference type="KEGG" id="pbh:AAW51_1119"/>
<evidence type="ECO:0000256" key="7">
    <source>
        <dbReference type="ARBA" id="ARBA00022840"/>
    </source>
</evidence>
<sequence length="621" mass="68665">MAEQHEPYLFLEDRPTLWPHTPAERTLPADIERRLQQSHESVFADRDRASSLVEEAVLLARAGGDPSVLARTLYRGASVMHHLRRPDRAYVLCLEAQPMLERLDDRWRATKVLMLRGRCCLAVNEHERARTLLTEAALRFESMDNRTELARSYNLLALAHCLAGELEQAVRSAERAVVTLPSSENPLLEIRLRHNQAFFHYQLGRQQADLGNPAAAREEYARAAAALPDIHTFDVGRWDPAGADVLGTIASVAMINGDARTTRLALAKLATWARRWDSPMERGLAWLRFAEFRDRLGRQGSSIACARRAVAYLTGVPMESNLPAALRLLADLLEQVGDLQGAYEAYREATRVESEQQREAISLRAALLSLDLEAEQELRRSEQTLAYAQRLSNVGHLVAGVNHELNQPMASIRLLAEMTIELIERGEHEEVRRSIESMLKLSTHLRDLTFKLAAFPVPSACHPEPVDLASAVSEAMGNLRSRLTQTPCEIVVELPPLSVRAQEGRLVRVIANLLNNALDVLEGRAHRRISVSCTASDTDVTLTVVDSGPGLSEPVLERLFQPFFSTKTAGRGLGLGLALSRDAVREMGGELTARNAPHGGAVFEIRLPRHHAGAKGPGATG</sequence>
<dbReference type="InterPro" id="IPR004358">
    <property type="entry name" value="Sig_transdc_His_kin-like_C"/>
</dbReference>
<dbReference type="InterPro" id="IPR003594">
    <property type="entry name" value="HATPase_dom"/>
</dbReference>
<dbReference type="PANTHER" id="PTHR43065:SF46">
    <property type="entry name" value="C4-DICARBOXYLATE TRANSPORT SENSOR PROTEIN DCTB"/>
    <property type="match status" value="1"/>
</dbReference>
<evidence type="ECO:0000259" key="9">
    <source>
        <dbReference type="PROSITE" id="PS50109"/>
    </source>
</evidence>
<evidence type="ECO:0000256" key="3">
    <source>
        <dbReference type="ARBA" id="ARBA00022553"/>
    </source>
</evidence>
<dbReference type="EC" id="2.7.13.3" evidence="2"/>
<dbReference type="InterPro" id="IPR003661">
    <property type="entry name" value="HisK_dim/P_dom"/>
</dbReference>
<dbReference type="OrthoDB" id="9772100at2"/>
<dbReference type="PRINTS" id="PR00344">
    <property type="entry name" value="BCTRLSENSOR"/>
</dbReference>
<evidence type="ECO:0000256" key="2">
    <source>
        <dbReference type="ARBA" id="ARBA00012438"/>
    </source>
</evidence>
<dbReference type="SMART" id="SM00388">
    <property type="entry name" value="HisKA"/>
    <property type="match status" value="1"/>
</dbReference>
<dbReference type="STRING" id="413882.AAW51_1119"/>
<dbReference type="RefSeq" id="WP_053013359.1">
    <property type="nucleotide sequence ID" value="NZ_CP011371.1"/>
</dbReference>
<dbReference type="SMART" id="SM00028">
    <property type="entry name" value="TPR"/>
    <property type="match status" value="4"/>
</dbReference>
<dbReference type="Gene3D" id="1.10.287.130">
    <property type="match status" value="1"/>
</dbReference>
<keyword evidence="4" id="KW-0808">Transferase</keyword>
<dbReference type="CDD" id="cd00082">
    <property type="entry name" value="HisKA"/>
    <property type="match status" value="1"/>
</dbReference>
<evidence type="ECO:0000256" key="4">
    <source>
        <dbReference type="ARBA" id="ARBA00022679"/>
    </source>
</evidence>
<organism evidence="10 11">
    <name type="scientific">Caldimonas brevitalea</name>
    <dbReference type="NCBI Taxonomy" id="413882"/>
    <lineage>
        <taxon>Bacteria</taxon>
        <taxon>Pseudomonadati</taxon>
        <taxon>Pseudomonadota</taxon>
        <taxon>Betaproteobacteria</taxon>
        <taxon>Burkholderiales</taxon>
        <taxon>Sphaerotilaceae</taxon>
        <taxon>Caldimonas</taxon>
    </lineage>
</organism>
<dbReference type="EMBL" id="CP011371">
    <property type="protein sequence ID" value="AKJ27810.1"/>
    <property type="molecule type" value="Genomic_DNA"/>
</dbReference>
<comment type="catalytic activity">
    <reaction evidence="1">
        <text>ATP + protein L-histidine = ADP + protein N-phospho-L-histidine.</text>
        <dbReference type="EC" id="2.7.13.3"/>
    </reaction>
</comment>
<keyword evidence="3" id="KW-0597">Phosphoprotein</keyword>
<dbReference type="InterPro" id="IPR036097">
    <property type="entry name" value="HisK_dim/P_sf"/>
</dbReference>
<keyword evidence="7" id="KW-0067">ATP-binding</keyword>
<dbReference type="PATRIC" id="fig|413882.6.peg.1180"/>
<gene>
    <name evidence="10" type="ORF">AAW51_1119</name>
</gene>
<dbReference type="PROSITE" id="PS50109">
    <property type="entry name" value="HIS_KIN"/>
    <property type="match status" value="1"/>
</dbReference>
<accession>A0A0G3BMR9</accession>